<keyword evidence="22" id="KW-1185">Reference proteome</keyword>
<dbReference type="InterPro" id="IPR017907">
    <property type="entry name" value="Znf_RING_CS"/>
</dbReference>
<evidence type="ECO:0000256" key="3">
    <source>
        <dbReference type="ARBA" id="ARBA00008704"/>
    </source>
</evidence>
<keyword evidence="10" id="KW-0862">Zinc</keyword>
<protein>
    <recommendedName>
        <fullName evidence="17">RING-type E3 ubiquitin transferase (cysteine targeting)</fullName>
        <ecNumber evidence="17">2.3.2.36</ecNumber>
    </recommendedName>
    <alternativeName>
        <fullName evidence="15">Peroxin-2</fullName>
    </alternativeName>
</protein>
<dbReference type="Pfam" id="PF04757">
    <property type="entry name" value="Pex2_Pex12"/>
    <property type="match status" value="1"/>
</dbReference>
<evidence type="ECO:0000256" key="18">
    <source>
        <dbReference type="PROSITE-ProRule" id="PRU00175"/>
    </source>
</evidence>
<evidence type="ECO:0000256" key="13">
    <source>
        <dbReference type="ARBA" id="ARBA00023136"/>
    </source>
</evidence>
<evidence type="ECO:0000313" key="22">
    <source>
        <dbReference type="Proteomes" id="UP000189580"/>
    </source>
</evidence>
<keyword evidence="13" id="KW-0472">Membrane</keyword>
<dbReference type="GO" id="GO:0005778">
    <property type="term" value="C:peroxisomal membrane"/>
    <property type="evidence" value="ECO:0007669"/>
    <property type="project" value="UniProtKB-SubCell"/>
</dbReference>
<evidence type="ECO:0000256" key="16">
    <source>
        <dbReference type="ARBA" id="ARBA00034438"/>
    </source>
</evidence>
<evidence type="ECO:0000256" key="5">
    <source>
        <dbReference type="ARBA" id="ARBA00022679"/>
    </source>
</evidence>
<accession>A0A167FCC1</accession>
<name>A0A167FCC1_9ASCO</name>
<keyword evidence="6" id="KW-0812">Transmembrane</keyword>
<dbReference type="PANTHER" id="PTHR48178">
    <property type="entry name" value="PEROXISOME BIOGENESIS FACTOR 2"/>
    <property type="match status" value="1"/>
</dbReference>
<feature type="compositionally biased region" description="Low complexity" evidence="19">
    <location>
        <begin position="382"/>
        <end position="397"/>
    </location>
</feature>
<reference evidence="21 22" key="1">
    <citation type="submission" date="2016-02" db="EMBL/GenBank/DDBJ databases">
        <title>Complete genome sequence and transcriptome regulation of the pentose utilising yeast Sugiyamaella lignohabitans.</title>
        <authorList>
            <person name="Bellasio M."/>
            <person name="Peymann A."/>
            <person name="Valli M."/>
            <person name="Sipitzky M."/>
            <person name="Graf A."/>
            <person name="Sauer M."/>
            <person name="Marx H."/>
            <person name="Mattanovich D."/>
        </authorList>
    </citation>
    <scope>NUCLEOTIDE SEQUENCE [LARGE SCALE GENOMIC DNA]</scope>
    <source>
        <strain evidence="21 22">CBS 10342</strain>
    </source>
</reference>
<dbReference type="GO" id="GO:0016562">
    <property type="term" value="P:protein import into peroxisome matrix, receptor recycling"/>
    <property type="evidence" value="ECO:0007669"/>
    <property type="project" value="UniProtKB-ARBA"/>
</dbReference>
<proteinExistence type="inferred from homology"/>
<dbReference type="EMBL" id="CP014503">
    <property type="protein sequence ID" value="ANB15111.1"/>
    <property type="molecule type" value="Genomic_DNA"/>
</dbReference>
<comment type="similarity">
    <text evidence="3">Belongs to the pex2/pex10/pex12 family.</text>
</comment>
<evidence type="ECO:0000259" key="20">
    <source>
        <dbReference type="PROSITE" id="PS50089"/>
    </source>
</evidence>
<gene>
    <name evidence="21" type="ORF">AWJ20_2731</name>
</gene>
<dbReference type="InterPro" id="IPR001841">
    <property type="entry name" value="Znf_RING"/>
</dbReference>
<dbReference type="PANTHER" id="PTHR48178:SF1">
    <property type="entry name" value="PEROXISOME BIOGENESIS FACTOR 2"/>
    <property type="match status" value="1"/>
</dbReference>
<evidence type="ECO:0000256" key="10">
    <source>
        <dbReference type="ARBA" id="ARBA00022833"/>
    </source>
</evidence>
<evidence type="ECO:0000256" key="12">
    <source>
        <dbReference type="ARBA" id="ARBA00022989"/>
    </source>
</evidence>
<keyword evidence="12" id="KW-1133">Transmembrane helix</keyword>
<feature type="compositionally biased region" description="Polar residues" evidence="19">
    <location>
        <begin position="399"/>
        <end position="410"/>
    </location>
</feature>
<dbReference type="PROSITE" id="PS00518">
    <property type="entry name" value="ZF_RING_1"/>
    <property type="match status" value="1"/>
</dbReference>
<evidence type="ECO:0000256" key="1">
    <source>
        <dbReference type="ARBA" id="ARBA00004585"/>
    </source>
</evidence>
<dbReference type="GO" id="GO:0008270">
    <property type="term" value="F:zinc ion binding"/>
    <property type="evidence" value="ECO:0007669"/>
    <property type="project" value="UniProtKB-KW"/>
</dbReference>
<keyword evidence="4" id="KW-0813">Transport</keyword>
<dbReference type="InterPro" id="IPR013083">
    <property type="entry name" value="Znf_RING/FYVE/PHD"/>
</dbReference>
<evidence type="ECO:0000256" key="4">
    <source>
        <dbReference type="ARBA" id="ARBA00022448"/>
    </source>
</evidence>
<dbReference type="PROSITE" id="PS50089">
    <property type="entry name" value="ZF_RING_2"/>
    <property type="match status" value="1"/>
</dbReference>
<keyword evidence="7" id="KW-0479">Metal-binding</keyword>
<comment type="pathway">
    <text evidence="2">Protein modification; protein ubiquitination.</text>
</comment>
<dbReference type="SMART" id="SM00184">
    <property type="entry name" value="RING"/>
    <property type="match status" value="1"/>
</dbReference>
<evidence type="ECO:0000256" key="7">
    <source>
        <dbReference type="ARBA" id="ARBA00022723"/>
    </source>
</evidence>
<sequence>MESVKYLLSKSRFIEPRVGQLDANILDSELLDLLKSQLYSSFKYFHPEIKDKYEPELLLLLKLLLFKVTIWDHSATYGSKLQNLKLVDSRSTIGRIIPMSKTQKLSYGLLIVGGSYFWNKLEDYLARTSSGDYEFEENEDYYYDSHVGNYVSHSGDIVGTNSISRRRKFNILVAKKLRVLADGLSTLWAFSSLANFILFLYSGRYSTLILRLLRIRYVPGSRSLTRQVNFEFQNRQLVWNALTEFLLFVLPLVNMRQVKRKTTRAFTSVFGGTKSSSSPNSNEGELAFLPEKTCPICYKSTSAESTTSAVSTDVTNPYHGECGHLYCYVCLTTALAEDPEEGFQCLRCNSTIKSASRYKDIDLSAVVTAPPVPTSTDGTDRAVASAGSSTSAPSAPSEGNITSIPDQSNISDDESTFTGSDEEADYAMDDEDMGSSNFFVDEGDEF</sequence>
<evidence type="ECO:0000256" key="8">
    <source>
        <dbReference type="ARBA" id="ARBA00022771"/>
    </source>
</evidence>
<organism evidence="21 22">
    <name type="scientific">Sugiyamaella lignohabitans</name>
    <dbReference type="NCBI Taxonomy" id="796027"/>
    <lineage>
        <taxon>Eukaryota</taxon>
        <taxon>Fungi</taxon>
        <taxon>Dikarya</taxon>
        <taxon>Ascomycota</taxon>
        <taxon>Saccharomycotina</taxon>
        <taxon>Dipodascomycetes</taxon>
        <taxon>Dipodascales</taxon>
        <taxon>Trichomonascaceae</taxon>
        <taxon>Sugiyamaella</taxon>
    </lineage>
</organism>
<dbReference type="Proteomes" id="UP000189580">
    <property type="component" value="Chromosome b"/>
</dbReference>
<dbReference type="GeneID" id="30034675"/>
<keyword evidence="8 18" id="KW-0863">Zinc-finger</keyword>
<keyword evidence="14" id="KW-0576">Peroxisome</keyword>
<dbReference type="GO" id="GO:0061630">
    <property type="term" value="F:ubiquitin protein ligase activity"/>
    <property type="evidence" value="ECO:0007669"/>
    <property type="project" value="UniProtKB-EC"/>
</dbReference>
<dbReference type="GO" id="GO:0016567">
    <property type="term" value="P:protein ubiquitination"/>
    <property type="evidence" value="ECO:0007669"/>
    <property type="project" value="UniProtKB-ARBA"/>
</dbReference>
<evidence type="ECO:0000313" key="21">
    <source>
        <dbReference type="EMBL" id="ANB15111.1"/>
    </source>
</evidence>
<comment type="catalytic activity">
    <reaction evidence="16">
        <text>[E2 ubiquitin-conjugating enzyme]-S-ubiquitinyl-L-cysteine + [acceptor protein]-L-cysteine = [E2 ubiquitin-conjugating enzyme]-L-cysteine + [acceptor protein]-S-ubiquitinyl-L-cysteine.</text>
        <dbReference type="EC" id="2.3.2.36"/>
    </reaction>
</comment>
<evidence type="ECO:0000256" key="19">
    <source>
        <dbReference type="SAM" id="MobiDB-lite"/>
    </source>
</evidence>
<dbReference type="InterPro" id="IPR006845">
    <property type="entry name" value="Pex_N"/>
</dbReference>
<evidence type="ECO:0000256" key="15">
    <source>
        <dbReference type="ARBA" id="ARBA00032511"/>
    </source>
</evidence>
<dbReference type="RefSeq" id="XP_018737588.1">
    <property type="nucleotide sequence ID" value="XM_018879697.1"/>
</dbReference>
<feature type="region of interest" description="Disordered" evidence="19">
    <location>
        <begin position="369"/>
        <end position="446"/>
    </location>
</feature>
<keyword evidence="9" id="KW-0833">Ubl conjugation pathway</keyword>
<feature type="compositionally biased region" description="Acidic residues" evidence="19">
    <location>
        <begin position="411"/>
        <end position="433"/>
    </location>
</feature>
<comment type="subcellular location">
    <subcellularLocation>
        <location evidence="1">Peroxisome membrane</location>
        <topology evidence="1">Multi-pass membrane protein</topology>
    </subcellularLocation>
</comment>
<keyword evidence="11" id="KW-0653">Protein transport</keyword>
<dbReference type="EC" id="2.3.2.36" evidence="17"/>
<keyword evidence="5" id="KW-0808">Transferase</keyword>
<evidence type="ECO:0000256" key="2">
    <source>
        <dbReference type="ARBA" id="ARBA00004906"/>
    </source>
</evidence>
<dbReference type="InterPro" id="IPR025654">
    <property type="entry name" value="PEX2/10"/>
</dbReference>
<feature type="domain" description="RING-type" evidence="20">
    <location>
        <begin position="294"/>
        <end position="349"/>
    </location>
</feature>
<dbReference type="AlphaFoldDB" id="A0A167FCC1"/>
<dbReference type="KEGG" id="slb:AWJ20_2731"/>
<evidence type="ECO:0000256" key="17">
    <source>
        <dbReference type="ARBA" id="ARBA00034523"/>
    </source>
</evidence>
<dbReference type="OrthoDB" id="1701437at2759"/>
<dbReference type="Gene3D" id="3.30.40.10">
    <property type="entry name" value="Zinc/RING finger domain, C3HC4 (zinc finger)"/>
    <property type="match status" value="1"/>
</dbReference>
<evidence type="ECO:0000256" key="11">
    <source>
        <dbReference type="ARBA" id="ARBA00022927"/>
    </source>
</evidence>
<evidence type="ECO:0000256" key="9">
    <source>
        <dbReference type="ARBA" id="ARBA00022786"/>
    </source>
</evidence>
<evidence type="ECO:0000256" key="14">
    <source>
        <dbReference type="ARBA" id="ARBA00023140"/>
    </source>
</evidence>
<dbReference type="SUPFAM" id="SSF57850">
    <property type="entry name" value="RING/U-box"/>
    <property type="match status" value="1"/>
</dbReference>
<evidence type="ECO:0000256" key="6">
    <source>
        <dbReference type="ARBA" id="ARBA00022692"/>
    </source>
</evidence>